<keyword evidence="9 15" id="KW-1133">Transmembrane helix</keyword>
<feature type="compositionally biased region" description="Basic and acidic residues" evidence="14">
    <location>
        <begin position="946"/>
        <end position="955"/>
    </location>
</feature>
<evidence type="ECO:0000256" key="2">
    <source>
        <dbReference type="ARBA" id="ARBA00022475"/>
    </source>
</evidence>
<evidence type="ECO:0000256" key="13">
    <source>
        <dbReference type="ARBA" id="ARBA00072296"/>
    </source>
</evidence>
<dbReference type="CDD" id="cd11304">
    <property type="entry name" value="Cadherin_repeat"/>
    <property type="match status" value="7"/>
</dbReference>
<protein>
    <recommendedName>
        <fullName evidence="13">Protocadherin-20</fullName>
    </recommendedName>
</protein>
<keyword evidence="7" id="KW-0106">Calcium</keyword>
<feature type="region of interest" description="Disordered" evidence="14">
    <location>
        <begin position="842"/>
        <end position="866"/>
    </location>
</feature>
<reference evidence="17" key="1">
    <citation type="journal article" date="2012" name="Nature">
        <title>The oyster genome reveals stress adaptation and complexity of shell formation.</title>
        <authorList>
            <person name="Zhang G."/>
            <person name="Fang X."/>
            <person name="Guo X."/>
            <person name="Li L."/>
            <person name="Luo R."/>
            <person name="Xu F."/>
            <person name="Yang P."/>
            <person name="Zhang L."/>
            <person name="Wang X."/>
            <person name="Qi H."/>
            <person name="Xiong Z."/>
            <person name="Que H."/>
            <person name="Xie Y."/>
            <person name="Holland P.W."/>
            <person name="Paps J."/>
            <person name="Zhu Y."/>
            <person name="Wu F."/>
            <person name="Chen Y."/>
            <person name="Wang J."/>
            <person name="Peng C."/>
            <person name="Meng J."/>
            <person name="Yang L."/>
            <person name="Liu J."/>
            <person name="Wen B."/>
            <person name="Zhang N."/>
            <person name="Huang Z."/>
            <person name="Zhu Q."/>
            <person name="Feng Y."/>
            <person name="Mount A."/>
            <person name="Hedgecock D."/>
            <person name="Xu Z."/>
            <person name="Liu Y."/>
            <person name="Domazet-Loso T."/>
            <person name="Du Y."/>
            <person name="Sun X."/>
            <person name="Zhang S."/>
            <person name="Liu B."/>
            <person name="Cheng P."/>
            <person name="Jiang X."/>
            <person name="Li J."/>
            <person name="Fan D."/>
            <person name="Wang W."/>
            <person name="Fu W."/>
            <person name="Wang T."/>
            <person name="Wang B."/>
            <person name="Zhang J."/>
            <person name="Peng Z."/>
            <person name="Li Y."/>
            <person name="Li N."/>
            <person name="Wang J."/>
            <person name="Chen M."/>
            <person name="He Y."/>
            <person name="Tan F."/>
            <person name="Song X."/>
            <person name="Zheng Q."/>
            <person name="Huang R."/>
            <person name="Yang H."/>
            <person name="Du X."/>
            <person name="Chen L."/>
            <person name="Yang M."/>
            <person name="Gaffney P.M."/>
            <person name="Wang S."/>
            <person name="Luo L."/>
            <person name="She Z."/>
            <person name="Ming Y."/>
            <person name="Huang W."/>
            <person name="Zhang S."/>
            <person name="Huang B."/>
            <person name="Zhang Y."/>
            <person name="Qu T."/>
            <person name="Ni P."/>
            <person name="Miao G."/>
            <person name="Wang J."/>
            <person name="Wang Q."/>
            <person name="Steinberg C.E."/>
            <person name="Wang H."/>
            <person name="Li N."/>
            <person name="Qian L."/>
            <person name="Zhang G."/>
            <person name="Li Y."/>
            <person name="Yang H."/>
            <person name="Liu X."/>
            <person name="Wang J."/>
            <person name="Yin Y."/>
            <person name="Wang J."/>
        </authorList>
    </citation>
    <scope>NUCLEOTIDE SEQUENCE [LARGE SCALE GENOMIC DNA]</scope>
    <source>
        <strain evidence="17">05x7-T-G4-1.051#20</strain>
    </source>
</reference>
<evidence type="ECO:0000256" key="9">
    <source>
        <dbReference type="ARBA" id="ARBA00022989"/>
    </source>
</evidence>
<organism evidence="17">
    <name type="scientific">Magallana gigas</name>
    <name type="common">Pacific oyster</name>
    <name type="synonym">Crassostrea gigas</name>
    <dbReference type="NCBI Taxonomy" id="29159"/>
    <lineage>
        <taxon>Eukaryota</taxon>
        <taxon>Metazoa</taxon>
        <taxon>Spiralia</taxon>
        <taxon>Lophotrochozoa</taxon>
        <taxon>Mollusca</taxon>
        <taxon>Bivalvia</taxon>
        <taxon>Autobranchia</taxon>
        <taxon>Pteriomorphia</taxon>
        <taxon>Ostreida</taxon>
        <taxon>Ostreoidea</taxon>
        <taxon>Ostreidae</taxon>
        <taxon>Magallana</taxon>
    </lineage>
</organism>
<feature type="transmembrane region" description="Helical" evidence="15">
    <location>
        <begin position="745"/>
        <end position="769"/>
    </location>
</feature>
<evidence type="ECO:0000313" key="17">
    <source>
        <dbReference type="EMBL" id="EKC42707.1"/>
    </source>
</evidence>
<feature type="domain" description="Cadherin" evidence="16">
    <location>
        <begin position="642"/>
        <end position="746"/>
    </location>
</feature>
<evidence type="ECO:0000256" key="1">
    <source>
        <dbReference type="ARBA" id="ARBA00004251"/>
    </source>
</evidence>
<evidence type="ECO:0000256" key="11">
    <source>
        <dbReference type="ARBA" id="ARBA00023157"/>
    </source>
</evidence>
<evidence type="ECO:0000256" key="14">
    <source>
        <dbReference type="SAM" id="MobiDB-lite"/>
    </source>
</evidence>
<dbReference type="FunFam" id="2.60.40.60:FF:000116">
    <property type="entry name" value="Dachsous cadherin-related 2"/>
    <property type="match status" value="1"/>
</dbReference>
<dbReference type="EMBL" id="JH817145">
    <property type="protein sequence ID" value="EKC42707.1"/>
    <property type="molecule type" value="Genomic_DNA"/>
</dbReference>
<comment type="subcellular location">
    <subcellularLocation>
        <location evidence="1">Cell membrane</location>
        <topology evidence="1">Single-pass type I membrane protein</topology>
    </subcellularLocation>
</comment>
<dbReference type="InterPro" id="IPR013164">
    <property type="entry name" value="Cadherin_N"/>
</dbReference>
<dbReference type="SMART" id="SM00112">
    <property type="entry name" value="CA"/>
    <property type="match status" value="7"/>
</dbReference>
<dbReference type="PROSITE" id="PS00232">
    <property type="entry name" value="CADHERIN_1"/>
    <property type="match status" value="4"/>
</dbReference>
<evidence type="ECO:0000256" key="7">
    <source>
        <dbReference type="ARBA" id="ARBA00022837"/>
    </source>
</evidence>
<dbReference type="Gene3D" id="2.60.40.60">
    <property type="entry name" value="Cadherins"/>
    <property type="match status" value="7"/>
</dbReference>
<keyword evidence="12" id="KW-0325">Glycoprotein</keyword>
<keyword evidence="3" id="KW-0245">EGF-like domain</keyword>
<feature type="region of interest" description="Disordered" evidence="14">
    <location>
        <begin position="1049"/>
        <end position="1072"/>
    </location>
</feature>
<dbReference type="FunFam" id="2.60.40.60:FF:000092">
    <property type="entry name" value="Protocadherin 8"/>
    <property type="match status" value="1"/>
</dbReference>
<dbReference type="PRINTS" id="PR00205">
    <property type="entry name" value="CADHERIN"/>
</dbReference>
<feature type="region of interest" description="Disordered" evidence="14">
    <location>
        <begin position="1007"/>
        <end position="1033"/>
    </location>
</feature>
<dbReference type="PANTHER" id="PTHR24026">
    <property type="entry name" value="FAT ATYPICAL CADHERIN-RELATED"/>
    <property type="match status" value="1"/>
</dbReference>
<evidence type="ECO:0000259" key="16">
    <source>
        <dbReference type="PROSITE" id="PS50268"/>
    </source>
</evidence>
<dbReference type="GO" id="GO:0005886">
    <property type="term" value="C:plasma membrane"/>
    <property type="evidence" value="ECO:0007669"/>
    <property type="project" value="UniProtKB-SubCell"/>
</dbReference>
<dbReference type="GO" id="GO:0005509">
    <property type="term" value="F:calcium ion binding"/>
    <property type="evidence" value="ECO:0007669"/>
    <property type="project" value="UniProtKB-UniRule"/>
</dbReference>
<dbReference type="AlphaFoldDB" id="K1R047"/>
<feature type="domain" description="Cadherin" evidence="16">
    <location>
        <begin position="10"/>
        <end position="105"/>
    </location>
</feature>
<evidence type="ECO:0000256" key="3">
    <source>
        <dbReference type="ARBA" id="ARBA00022536"/>
    </source>
</evidence>
<evidence type="ECO:0000256" key="15">
    <source>
        <dbReference type="SAM" id="Phobius"/>
    </source>
</evidence>
<dbReference type="FunFam" id="2.60.40.60:FF:000039">
    <property type="entry name" value="FAT atypical cadherin 3"/>
    <property type="match status" value="1"/>
</dbReference>
<dbReference type="FunFam" id="2.60.40.60:FF:000007">
    <property type="entry name" value="Protocadherin alpha 2"/>
    <property type="match status" value="1"/>
</dbReference>
<feature type="domain" description="Cadherin" evidence="16">
    <location>
        <begin position="335"/>
        <end position="430"/>
    </location>
</feature>
<dbReference type="PROSITE" id="PS50268">
    <property type="entry name" value="CADHERIN_2"/>
    <property type="match status" value="7"/>
</dbReference>
<dbReference type="SUPFAM" id="SSF49313">
    <property type="entry name" value="Cadherin-like"/>
    <property type="match status" value="6"/>
</dbReference>
<feature type="compositionally biased region" description="Polar residues" evidence="14">
    <location>
        <begin position="1057"/>
        <end position="1072"/>
    </location>
</feature>
<feature type="region of interest" description="Disordered" evidence="14">
    <location>
        <begin position="945"/>
        <end position="966"/>
    </location>
</feature>
<feature type="domain" description="Cadherin" evidence="16">
    <location>
        <begin position="431"/>
        <end position="535"/>
    </location>
</feature>
<keyword evidence="5" id="KW-0732">Signal</keyword>
<feature type="domain" description="Cadherin" evidence="16">
    <location>
        <begin position="217"/>
        <end position="324"/>
    </location>
</feature>
<feature type="region of interest" description="Disordered" evidence="14">
    <location>
        <begin position="880"/>
        <end position="913"/>
    </location>
</feature>
<feature type="domain" description="Cadherin" evidence="16">
    <location>
        <begin position="536"/>
        <end position="638"/>
    </location>
</feature>
<evidence type="ECO:0000256" key="4">
    <source>
        <dbReference type="ARBA" id="ARBA00022692"/>
    </source>
</evidence>
<keyword evidence="2" id="KW-1003">Cell membrane</keyword>
<dbReference type="Pfam" id="PF08266">
    <property type="entry name" value="Cadherin_2"/>
    <property type="match status" value="1"/>
</dbReference>
<dbReference type="HOGENOM" id="CLU_006480_5_1_1"/>
<evidence type="ECO:0000256" key="10">
    <source>
        <dbReference type="ARBA" id="ARBA00023136"/>
    </source>
</evidence>
<accession>K1R047</accession>
<dbReference type="GO" id="GO:0007156">
    <property type="term" value="P:homophilic cell adhesion via plasma membrane adhesion molecules"/>
    <property type="evidence" value="ECO:0007669"/>
    <property type="project" value="InterPro"/>
</dbReference>
<dbReference type="Pfam" id="PF00028">
    <property type="entry name" value="Cadherin"/>
    <property type="match status" value="6"/>
</dbReference>
<sequence length="1117" mass="124443">MPSTFVGNIANDSNIRNEVTPVMLKQLKFQIWNGGNTAYDKLFRIIESTGRLETAKLIDREEVCQPTSSCILSLGVAVFKPDNELLKVIKVLVTVDDINDNFPAFPQPSISLQISESSDIGHTLLTSTAHDGDSESQNSALTYQLLSGGNTFSVRTVPDVDSRENLEIVVEKKLDREVQDFYQLVIVAKDSGSPQRNGTLHVNITVLDSNDNAPSFLNNTYNITVQEDQAKGTVIINLSAEDDDIGDNGRVTYEFSSRTSSQVKDAFLLNETTGEIKISSPLDYEQETKYQFVVIARDNGRTSLSTQVIVNITVLDINDNAPQININLPPGGTGVVENAEIGQYIATVVVTDSDGGENGTVNCTISNENFNIVKMFSNIFKITLGSRLDRERVPEHNVTINCFDFGKPPKTNKTFFYVKVSDVNDNVPVFSQNIYEADFPENNNIGDMVVHVTATDKDEGENGQVTYKFKNLQPYFAINPTSGIISANHIFDRENMSDLTFQVIASDNGVNGQKFTSTATVVVRITDKNDEYPIFSRNRYDIIVPEEQPISKPIEQFSAVDKDIGGNGQFYFRIEEGYSNIFTIDASGGLKTKILLDREKKEEYHFQIYVIDRGTPALTSSANVSLYLKDINDNPPQVYYPNDRNNSISLSLQSVPKTIIARVIANDTDKGVNAHLTYSIIQGNVVKLFSIDNQTGVIRLERVPVEEEAGTYNLVIAVTDSGVPSKTNWTHLVIIVGEKSNSQNLIIVIVVCSVTMVISLALIMIICIIRKRDNEKYKDKGNQFKTPHKSILKKCLFCFDFEKDSKLSTMPENNNKYSESSHMPSDDDKIYTQLVSSNKPDLTRVDSGIVEHSPPDSGHGDSVDVGSEIYKSDMDLSSAPYSSSGFTNKSTHSLSAGHSEQDIPNNSPWHQKPRVTFSDFQRNISLDEQALRRNPKPPIYFARFRSSSESEHLSKDSSTSQDKIDLSHSSSFKHNNIDLSQSYSGPFFSKSLDRNNKNIHFARARPKLSHQTSRSAVRRELPTISASPDPYDPIQELTEISYQDTNPYRHHHDNSYFRDQSSFNGSQSQISQDPSLDYKGKITLGDNQSQHSNDTTLASFAINPSNFDSVINTDIVV</sequence>
<evidence type="ECO:0000256" key="8">
    <source>
        <dbReference type="ARBA" id="ARBA00022889"/>
    </source>
</evidence>
<feature type="compositionally biased region" description="Polar residues" evidence="14">
    <location>
        <begin position="880"/>
        <end position="909"/>
    </location>
</feature>
<keyword evidence="10 15" id="KW-0472">Membrane</keyword>
<evidence type="ECO:0000256" key="12">
    <source>
        <dbReference type="ARBA" id="ARBA00023180"/>
    </source>
</evidence>
<proteinExistence type="predicted"/>
<dbReference type="InterPro" id="IPR002126">
    <property type="entry name" value="Cadherin-like_dom"/>
</dbReference>
<evidence type="ECO:0000256" key="6">
    <source>
        <dbReference type="ARBA" id="ARBA00022737"/>
    </source>
</evidence>
<keyword evidence="4 15" id="KW-0812">Transmembrane</keyword>
<keyword evidence="11" id="KW-1015">Disulfide bond</keyword>
<dbReference type="FunFam" id="2.60.40.60:FF:000005">
    <property type="entry name" value="Protocadherin 9"/>
    <property type="match status" value="1"/>
</dbReference>
<keyword evidence="8" id="KW-0130">Cell adhesion</keyword>
<feature type="domain" description="Cadherin" evidence="16">
    <location>
        <begin position="106"/>
        <end position="216"/>
    </location>
</feature>
<dbReference type="InterPro" id="IPR020894">
    <property type="entry name" value="Cadherin_CS"/>
</dbReference>
<evidence type="ECO:0000256" key="5">
    <source>
        <dbReference type="ARBA" id="ARBA00022729"/>
    </source>
</evidence>
<gene>
    <name evidence="17" type="ORF">CGI_10016818</name>
</gene>
<dbReference type="FunFam" id="2.60.40.60:FF:000002">
    <property type="entry name" value="Protocadherin alpha 2"/>
    <property type="match status" value="1"/>
</dbReference>
<dbReference type="InParanoid" id="K1R047"/>
<dbReference type="InterPro" id="IPR015919">
    <property type="entry name" value="Cadherin-like_sf"/>
</dbReference>
<keyword evidence="6" id="KW-0677">Repeat</keyword>
<dbReference type="PANTHER" id="PTHR24026:SF133">
    <property type="entry name" value="CADHERIN-RELATED FAMILY MEMBER 2"/>
    <property type="match status" value="1"/>
</dbReference>
<name>K1R047_MAGGI</name>